<feature type="region of interest" description="Disordered" evidence="1">
    <location>
        <begin position="25"/>
        <end position="56"/>
    </location>
</feature>
<sequence length="118" mass="12235">MARPVAAINTTTSHRTAVPAAVATNAPRPTVNSPATAAEPAIGTRGTTTTAAAAPTPRSHIKIRTTTTKSGPALSLTRRRQRLARANSAGTRVPRRPQSNEITTLPVPVATDRVRGAV</sequence>
<evidence type="ECO:0000313" key="2">
    <source>
        <dbReference type="EMBL" id="CAG6462240.1"/>
    </source>
</evidence>
<dbReference type="AlphaFoldDB" id="A0A8D8F963"/>
<proteinExistence type="predicted"/>
<accession>A0A8D8F963</accession>
<feature type="region of interest" description="Disordered" evidence="1">
    <location>
        <begin position="84"/>
        <end position="118"/>
    </location>
</feature>
<dbReference type="EMBL" id="HBUE01045028">
    <property type="protein sequence ID" value="CAG6462245.1"/>
    <property type="molecule type" value="Transcribed_RNA"/>
</dbReference>
<dbReference type="EMBL" id="HBUE01045024">
    <property type="protein sequence ID" value="CAG6462240.1"/>
    <property type="molecule type" value="Transcribed_RNA"/>
</dbReference>
<name>A0A8D8F963_CULPI</name>
<evidence type="ECO:0000256" key="1">
    <source>
        <dbReference type="SAM" id="MobiDB-lite"/>
    </source>
</evidence>
<reference evidence="2" key="1">
    <citation type="submission" date="2021-05" db="EMBL/GenBank/DDBJ databases">
        <authorList>
            <person name="Alioto T."/>
            <person name="Alioto T."/>
            <person name="Gomez Garrido J."/>
        </authorList>
    </citation>
    <scope>NUCLEOTIDE SEQUENCE</scope>
</reference>
<protein>
    <submittedName>
        <fullName evidence="2">(northern house mosquito) hypothetical protein</fullName>
    </submittedName>
</protein>
<feature type="compositionally biased region" description="Low complexity" evidence="1">
    <location>
        <begin position="43"/>
        <end position="56"/>
    </location>
</feature>
<organism evidence="2">
    <name type="scientific">Culex pipiens</name>
    <name type="common">House mosquito</name>
    <dbReference type="NCBI Taxonomy" id="7175"/>
    <lineage>
        <taxon>Eukaryota</taxon>
        <taxon>Metazoa</taxon>
        <taxon>Ecdysozoa</taxon>
        <taxon>Arthropoda</taxon>
        <taxon>Hexapoda</taxon>
        <taxon>Insecta</taxon>
        <taxon>Pterygota</taxon>
        <taxon>Neoptera</taxon>
        <taxon>Endopterygota</taxon>
        <taxon>Diptera</taxon>
        <taxon>Nematocera</taxon>
        <taxon>Culicoidea</taxon>
        <taxon>Culicidae</taxon>
        <taxon>Culicinae</taxon>
        <taxon>Culicini</taxon>
        <taxon>Culex</taxon>
        <taxon>Culex</taxon>
    </lineage>
</organism>